<dbReference type="AlphaFoldDB" id="A0A515ERQ8"/>
<evidence type="ECO:0000313" key="1">
    <source>
        <dbReference type="EMBL" id="QDL55345.1"/>
    </source>
</evidence>
<dbReference type="RefSeq" id="WP_142812503.1">
    <property type="nucleotide sequence ID" value="NZ_CP036282.1"/>
</dbReference>
<reference evidence="2" key="2">
    <citation type="journal article" date="2020" name="Int. J. Syst. Evol. Microbiol.">
        <title>Genomic insights into a novel species Rhodoferax aquaticus sp. nov., isolated from freshwater.</title>
        <authorList>
            <person name="Li T."/>
            <person name="Zhuo Y."/>
            <person name="Jin C.Z."/>
            <person name="Wu X."/>
            <person name="Ko S.R."/>
            <person name="Jin F.J."/>
            <person name="Ahn C.Y."/>
            <person name="Oh H.M."/>
            <person name="Lee H.G."/>
            <person name="Jin L."/>
        </authorList>
    </citation>
    <scope>NUCLEOTIDE SEQUENCE [LARGE SCALE GENOMIC DNA]</scope>
    <source>
        <strain evidence="2">Gr-4</strain>
    </source>
</reference>
<sequence>MKTTASPRTTAQGFFSNRFVNRVLHKTLWAAVLPLCAVWSIATAVADHRPGAETSATPQVTVELPSHWQGAPLRPLALSDVELRFAKHFPGTVARMTDGTQVLVLRTVNQPTRMLHPAADCYRGLGYRIHSEQLEVQADQQRWRCFVAQRGGKAVRVCERIADAQGQGYTDTSAWYWASVSGQSHGPWQAMTVATPL</sequence>
<dbReference type="EMBL" id="CP036282">
    <property type="protein sequence ID" value="QDL55345.1"/>
    <property type="molecule type" value="Genomic_DNA"/>
</dbReference>
<dbReference type="Proteomes" id="UP000317365">
    <property type="component" value="Chromosome"/>
</dbReference>
<gene>
    <name evidence="1" type="ORF">EXZ61_14840</name>
</gene>
<protein>
    <submittedName>
        <fullName evidence="1">Uncharacterized protein</fullName>
    </submittedName>
</protein>
<name>A0A515ERQ8_9BURK</name>
<organism evidence="1 2">
    <name type="scientific">Rhodoferax aquaticus</name>
    <dbReference type="NCBI Taxonomy" id="2527691"/>
    <lineage>
        <taxon>Bacteria</taxon>
        <taxon>Pseudomonadati</taxon>
        <taxon>Pseudomonadota</taxon>
        <taxon>Betaproteobacteria</taxon>
        <taxon>Burkholderiales</taxon>
        <taxon>Comamonadaceae</taxon>
        <taxon>Rhodoferax</taxon>
    </lineage>
</organism>
<proteinExistence type="predicted"/>
<keyword evidence="2" id="KW-1185">Reference proteome</keyword>
<dbReference type="KEGG" id="rhg:EXZ61_14840"/>
<accession>A0A515ERQ8</accession>
<reference evidence="2" key="1">
    <citation type="submission" date="2019-02" db="EMBL/GenBank/DDBJ databases">
        <title>Complete genome sequence of Rhodoferax sp. Gr-4.</title>
        <authorList>
            <person name="Jin L."/>
        </authorList>
    </citation>
    <scope>NUCLEOTIDE SEQUENCE [LARGE SCALE GENOMIC DNA]</scope>
    <source>
        <strain evidence="2">Gr-4</strain>
    </source>
</reference>
<evidence type="ECO:0000313" key="2">
    <source>
        <dbReference type="Proteomes" id="UP000317365"/>
    </source>
</evidence>